<comment type="function">
    <text evidence="4">Inhibits the enzyme activity of ATPase.</text>
</comment>
<gene>
    <name evidence="6" type="ORF">BG011_007059</name>
</gene>
<evidence type="ECO:0000256" key="1">
    <source>
        <dbReference type="ARBA" id="ARBA00004173"/>
    </source>
</evidence>
<dbReference type="Gene3D" id="1.20.5.500">
    <property type="entry name" value="Single helix bin"/>
    <property type="match status" value="1"/>
</dbReference>
<dbReference type="GO" id="GO:0042030">
    <property type="term" value="F:ATPase inhibitor activity"/>
    <property type="evidence" value="ECO:0007669"/>
    <property type="project" value="InterPro"/>
</dbReference>
<evidence type="ECO:0000256" key="4">
    <source>
        <dbReference type="RuleBase" id="RU368087"/>
    </source>
</evidence>
<dbReference type="Pfam" id="PF04568">
    <property type="entry name" value="IATP"/>
    <property type="match status" value="1"/>
</dbReference>
<dbReference type="EMBL" id="JAAAJA010000053">
    <property type="protein sequence ID" value="KAG0264311.1"/>
    <property type="molecule type" value="Genomic_DNA"/>
</dbReference>
<evidence type="ECO:0000313" key="6">
    <source>
        <dbReference type="EMBL" id="KAG0264311.1"/>
    </source>
</evidence>
<dbReference type="Proteomes" id="UP000726737">
    <property type="component" value="Unassembled WGS sequence"/>
</dbReference>
<proteinExistence type="inferred from homology"/>
<comment type="subcellular location">
    <subcellularLocation>
        <location evidence="1">Mitochondrion</location>
    </subcellularLocation>
</comment>
<feature type="compositionally biased region" description="Basic and acidic residues" evidence="5">
    <location>
        <begin position="11"/>
        <end position="52"/>
    </location>
</feature>
<sequence>MDHQYTNPLGNRERATEDLYFRQREAEKAAAAKEKAKQEASKSAAADKEDKK</sequence>
<dbReference type="InterPro" id="IPR007648">
    <property type="entry name" value="ATPase_inhibitor_mt"/>
</dbReference>
<reference evidence="6" key="1">
    <citation type="journal article" date="2020" name="Fungal Divers.">
        <title>Resolving the Mortierellaceae phylogeny through synthesis of multi-gene phylogenetics and phylogenomics.</title>
        <authorList>
            <person name="Vandepol N."/>
            <person name="Liber J."/>
            <person name="Desiro A."/>
            <person name="Na H."/>
            <person name="Kennedy M."/>
            <person name="Barry K."/>
            <person name="Grigoriev I.V."/>
            <person name="Miller A.N."/>
            <person name="O'Donnell K."/>
            <person name="Stajich J.E."/>
            <person name="Bonito G."/>
        </authorList>
    </citation>
    <scope>NUCLEOTIDE SEQUENCE</scope>
    <source>
        <strain evidence="6">KOD948</strain>
    </source>
</reference>
<evidence type="ECO:0000256" key="3">
    <source>
        <dbReference type="ARBA" id="ARBA00023128"/>
    </source>
</evidence>
<keyword evidence="3" id="KW-0496">Mitochondrion</keyword>
<comment type="similarity">
    <text evidence="2 4">Belongs to the ATPase inhibitor family.</text>
</comment>
<feature type="region of interest" description="Disordered" evidence="5">
    <location>
        <begin position="1"/>
        <end position="52"/>
    </location>
</feature>
<name>A0A9P6QE83_9FUNG</name>
<protein>
    <recommendedName>
        <fullName evidence="4">ATPase inhibitor, mitochondrial</fullName>
    </recommendedName>
</protein>
<keyword evidence="7" id="KW-1185">Reference proteome</keyword>
<accession>A0A9P6QE83</accession>
<dbReference type="AlphaFoldDB" id="A0A9P6QE83"/>
<dbReference type="GO" id="GO:0005739">
    <property type="term" value="C:mitochondrion"/>
    <property type="evidence" value="ECO:0007669"/>
    <property type="project" value="UniProtKB-SubCell"/>
</dbReference>
<evidence type="ECO:0000256" key="5">
    <source>
        <dbReference type="SAM" id="MobiDB-lite"/>
    </source>
</evidence>
<comment type="caution">
    <text evidence="6">The sequence shown here is derived from an EMBL/GenBank/DDBJ whole genome shotgun (WGS) entry which is preliminary data.</text>
</comment>
<evidence type="ECO:0000313" key="7">
    <source>
        <dbReference type="Proteomes" id="UP000726737"/>
    </source>
</evidence>
<organism evidence="6 7">
    <name type="scientific">Mortierella polycephala</name>
    <dbReference type="NCBI Taxonomy" id="41804"/>
    <lineage>
        <taxon>Eukaryota</taxon>
        <taxon>Fungi</taxon>
        <taxon>Fungi incertae sedis</taxon>
        <taxon>Mucoromycota</taxon>
        <taxon>Mortierellomycotina</taxon>
        <taxon>Mortierellomycetes</taxon>
        <taxon>Mortierellales</taxon>
        <taxon>Mortierellaceae</taxon>
        <taxon>Mortierella</taxon>
    </lineage>
</organism>
<evidence type="ECO:0000256" key="2">
    <source>
        <dbReference type="ARBA" id="ARBA00010901"/>
    </source>
</evidence>